<dbReference type="Proteomes" id="UP000442535">
    <property type="component" value="Unassembled WGS sequence"/>
</dbReference>
<evidence type="ECO:0000313" key="1">
    <source>
        <dbReference type="EMBL" id="MST48880.1"/>
    </source>
</evidence>
<name>A0A7K0K1G0_9ACTO</name>
<accession>A0A7K0K1G0</accession>
<organism evidence="1 2">
    <name type="scientific">Mobiluncus porci</name>
    <dbReference type="NCBI Taxonomy" id="2652278"/>
    <lineage>
        <taxon>Bacteria</taxon>
        <taxon>Bacillati</taxon>
        <taxon>Actinomycetota</taxon>
        <taxon>Actinomycetes</taxon>
        <taxon>Actinomycetales</taxon>
        <taxon>Actinomycetaceae</taxon>
        <taxon>Mobiluncus</taxon>
    </lineage>
</organism>
<evidence type="ECO:0000313" key="2">
    <source>
        <dbReference type="Proteomes" id="UP000442535"/>
    </source>
</evidence>
<reference evidence="1 2" key="1">
    <citation type="submission" date="2019-08" db="EMBL/GenBank/DDBJ databases">
        <title>In-depth cultivation of the pig gut microbiome towards novel bacterial diversity and tailored functional studies.</title>
        <authorList>
            <person name="Wylensek D."/>
            <person name="Hitch T.C.A."/>
            <person name="Clavel T."/>
        </authorList>
    </citation>
    <scope>NUCLEOTIDE SEQUENCE [LARGE SCALE GENOMIC DNA]</scope>
    <source>
        <strain evidence="1 2">RF-GAM-744-WT-7</strain>
    </source>
</reference>
<protein>
    <submittedName>
        <fullName evidence="1">Uncharacterized protein</fullName>
    </submittedName>
</protein>
<comment type="caution">
    <text evidence="1">The sequence shown here is derived from an EMBL/GenBank/DDBJ whole genome shotgun (WGS) entry which is preliminary data.</text>
</comment>
<gene>
    <name evidence="1" type="ORF">FYJ63_01190</name>
</gene>
<proteinExistence type="predicted"/>
<dbReference type="AlphaFoldDB" id="A0A7K0K1G0"/>
<sequence length="103" mass="11527">MTVIRDDGSELVIHAMKQRKKYGGEQMKYKIVDEMSEAEAQEIANGLVEAYSEGRAVSLPNPHFREARVSDRFLAPLAARAARQHVSVQSLVDEALEEFLQPA</sequence>
<keyword evidence="2" id="KW-1185">Reference proteome</keyword>
<dbReference type="EMBL" id="VUMY01000002">
    <property type="protein sequence ID" value="MST48880.1"/>
    <property type="molecule type" value="Genomic_DNA"/>
</dbReference>